<keyword evidence="9" id="KW-1185">Reference proteome</keyword>
<sequence>MGITLTSVTLFGAFLSVVVLSVTLCFLCSLSFIGQPSHTTCMLRHVIFGISFVLCISCILVKTIVVIMAFRATLPGNNMMKWFGIVQQRGTVFFFTLVQSLICITWLVTAPPAPAKNTKYFNSKIIVECDLGSLIGFSFLLGYIGFLSCICFLLAFFARNLPDTFNEAKLSQNFSFF</sequence>
<evidence type="ECO:0000313" key="9">
    <source>
        <dbReference type="Proteomes" id="UP001166052"/>
    </source>
</evidence>
<name>A0ABS2YYV7_POLSE</name>
<dbReference type="PANTHER" id="PTHR24061">
    <property type="entry name" value="CALCIUM-SENSING RECEPTOR-RELATED"/>
    <property type="match status" value="1"/>
</dbReference>
<evidence type="ECO:0000256" key="4">
    <source>
        <dbReference type="ARBA" id="ARBA00023136"/>
    </source>
</evidence>
<protein>
    <submittedName>
        <fullName evidence="8">CASR protein</fullName>
    </submittedName>
</protein>
<dbReference type="PRINTS" id="PR00248">
    <property type="entry name" value="GPCRMGR"/>
</dbReference>
<keyword evidence="2 6" id="KW-0812">Transmembrane</keyword>
<evidence type="ECO:0000256" key="1">
    <source>
        <dbReference type="ARBA" id="ARBA00004141"/>
    </source>
</evidence>
<feature type="transmembrane region" description="Helical" evidence="6">
    <location>
        <begin position="12"/>
        <end position="34"/>
    </location>
</feature>
<keyword evidence="4 6" id="KW-0472">Membrane</keyword>
<reference evidence="8" key="1">
    <citation type="journal article" date="2021" name="Cell">
        <title>Tracing the genetic footprints of vertebrate landing in non-teleost ray-finned fishes.</title>
        <authorList>
            <person name="Bi X."/>
            <person name="Wang K."/>
            <person name="Yang L."/>
            <person name="Pan H."/>
            <person name="Jiang H."/>
            <person name="Wei Q."/>
            <person name="Fang M."/>
            <person name="Yu H."/>
            <person name="Zhu C."/>
            <person name="Cai Y."/>
            <person name="He Y."/>
            <person name="Gan X."/>
            <person name="Zeng H."/>
            <person name="Yu D."/>
            <person name="Zhu Y."/>
            <person name="Jiang H."/>
            <person name="Qiu Q."/>
            <person name="Yang H."/>
            <person name="Zhang Y.E."/>
            <person name="Wang W."/>
            <person name="Zhu M."/>
            <person name="He S."/>
            <person name="Zhang G."/>
        </authorList>
    </citation>
    <scope>NUCLEOTIDE SEQUENCE</scope>
    <source>
        <strain evidence="8">Bchr_001</strain>
    </source>
</reference>
<dbReference type="PROSITE" id="PS50259">
    <property type="entry name" value="G_PROTEIN_RECEP_F3_4"/>
    <property type="match status" value="1"/>
</dbReference>
<evidence type="ECO:0000256" key="2">
    <source>
        <dbReference type="ARBA" id="ARBA00022692"/>
    </source>
</evidence>
<feature type="non-terminal residue" evidence="8">
    <location>
        <position position="1"/>
    </location>
</feature>
<feature type="transmembrane region" description="Helical" evidence="6">
    <location>
        <begin position="131"/>
        <end position="157"/>
    </location>
</feature>
<comment type="subcellular location">
    <subcellularLocation>
        <location evidence="1">Membrane</location>
        <topology evidence="1">Multi-pass membrane protein</topology>
    </subcellularLocation>
</comment>
<keyword evidence="3 6" id="KW-1133">Transmembrane helix</keyword>
<evidence type="ECO:0000256" key="6">
    <source>
        <dbReference type="SAM" id="Phobius"/>
    </source>
</evidence>
<evidence type="ECO:0000256" key="3">
    <source>
        <dbReference type="ARBA" id="ARBA00022989"/>
    </source>
</evidence>
<evidence type="ECO:0000259" key="7">
    <source>
        <dbReference type="PROSITE" id="PS50259"/>
    </source>
</evidence>
<feature type="transmembrane region" description="Helical" evidence="6">
    <location>
        <begin position="90"/>
        <end position="110"/>
    </location>
</feature>
<dbReference type="Pfam" id="PF00003">
    <property type="entry name" value="7tm_3"/>
    <property type="match status" value="1"/>
</dbReference>
<comment type="caution">
    <text evidence="8">The sequence shown here is derived from an EMBL/GenBank/DDBJ whole genome shotgun (WGS) entry which is preliminary data.</text>
</comment>
<dbReference type="InterPro" id="IPR000337">
    <property type="entry name" value="GPCR_3"/>
</dbReference>
<dbReference type="Proteomes" id="UP001166052">
    <property type="component" value="Unassembled WGS sequence"/>
</dbReference>
<evidence type="ECO:0000256" key="5">
    <source>
        <dbReference type="ARBA" id="ARBA00023180"/>
    </source>
</evidence>
<dbReference type="PANTHER" id="PTHR24061:SF418">
    <property type="entry name" value="C-FAMILY ODORANT RECEPTOR OLFCQ19-RELATED"/>
    <property type="match status" value="1"/>
</dbReference>
<gene>
    <name evidence="8" type="primary">Casr_0</name>
    <name evidence="8" type="ORF">GTO92_0003046</name>
</gene>
<feature type="non-terminal residue" evidence="8">
    <location>
        <position position="177"/>
    </location>
</feature>
<keyword evidence="5" id="KW-0325">Glycoprotein</keyword>
<feature type="transmembrane region" description="Helical" evidence="6">
    <location>
        <begin position="46"/>
        <end position="70"/>
    </location>
</feature>
<accession>A0ABS2YYV7</accession>
<dbReference type="InterPro" id="IPR017978">
    <property type="entry name" value="GPCR_3_C"/>
</dbReference>
<organism evidence="8 9">
    <name type="scientific">Polypterus senegalus</name>
    <name type="common">Senegal bichir</name>
    <dbReference type="NCBI Taxonomy" id="55291"/>
    <lineage>
        <taxon>Eukaryota</taxon>
        <taxon>Metazoa</taxon>
        <taxon>Chordata</taxon>
        <taxon>Craniata</taxon>
        <taxon>Vertebrata</taxon>
        <taxon>Euteleostomi</taxon>
        <taxon>Actinopterygii</taxon>
        <taxon>Polypteriformes</taxon>
        <taxon>Polypteridae</taxon>
        <taxon>Polypterus</taxon>
    </lineage>
</organism>
<feature type="domain" description="G-protein coupled receptors family 3 profile" evidence="7">
    <location>
        <begin position="17"/>
        <end position="169"/>
    </location>
</feature>
<dbReference type="EMBL" id="JAAWVN010012672">
    <property type="protein sequence ID" value="MBN3291431.1"/>
    <property type="molecule type" value="Genomic_DNA"/>
</dbReference>
<evidence type="ECO:0000313" key="8">
    <source>
        <dbReference type="EMBL" id="MBN3291431.1"/>
    </source>
</evidence>
<dbReference type="InterPro" id="IPR000068">
    <property type="entry name" value="GPCR_3_Ca_sens_rcpt-rel"/>
</dbReference>
<proteinExistence type="predicted"/>